<feature type="transmembrane region" description="Helical" evidence="7">
    <location>
        <begin position="126"/>
        <end position="143"/>
    </location>
</feature>
<comment type="caution">
    <text evidence="8">The sequence shown here is derived from an EMBL/GenBank/DDBJ whole genome shotgun (WGS) entry which is preliminary data.</text>
</comment>
<gene>
    <name evidence="8" type="ORF">Q7A36_13400</name>
</gene>
<evidence type="ECO:0000313" key="9">
    <source>
        <dbReference type="Proteomes" id="UP001243009"/>
    </source>
</evidence>
<feature type="transmembrane region" description="Helical" evidence="7">
    <location>
        <begin position="211"/>
        <end position="235"/>
    </location>
</feature>
<evidence type="ECO:0000256" key="1">
    <source>
        <dbReference type="ARBA" id="ARBA00004651"/>
    </source>
</evidence>
<proteinExistence type="inferred from homology"/>
<evidence type="ECO:0000256" key="5">
    <source>
        <dbReference type="ARBA" id="ARBA00022989"/>
    </source>
</evidence>
<dbReference type="EMBL" id="JAUTWS010000011">
    <property type="protein sequence ID" value="MDO9709342.1"/>
    <property type="molecule type" value="Genomic_DNA"/>
</dbReference>
<dbReference type="PANTHER" id="PTHR30065">
    <property type="entry name" value="FLAGELLAR BIOSYNTHETIC PROTEIN FLIR"/>
    <property type="match status" value="1"/>
</dbReference>
<feature type="transmembrane region" description="Helical" evidence="7">
    <location>
        <begin position="180"/>
        <end position="199"/>
    </location>
</feature>
<evidence type="ECO:0000256" key="6">
    <source>
        <dbReference type="ARBA" id="ARBA00023136"/>
    </source>
</evidence>
<organism evidence="8 9">
    <name type="scientific">Paracraurococcus lichenis</name>
    <dbReference type="NCBI Taxonomy" id="3064888"/>
    <lineage>
        <taxon>Bacteria</taxon>
        <taxon>Pseudomonadati</taxon>
        <taxon>Pseudomonadota</taxon>
        <taxon>Alphaproteobacteria</taxon>
        <taxon>Acetobacterales</taxon>
        <taxon>Roseomonadaceae</taxon>
        <taxon>Paracraurococcus</taxon>
    </lineage>
</organism>
<reference evidence="8 9" key="1">
    <citation type="submission" date="2023-08" db="EMBL/GenBank/DDBJ databases">
        <title>The draft genome sequence of Paracraurococcus sp. LOR1-02.</title>
        <authorList>
            <person name="Kingkaew E."/>
            <person name="Tanasupawat S."/>
        </authorList>
    </citation>
    <scope>NUCLEOTIDE SEQUENCE [LARGE SCALE GENOMIC DNA]</scope>
    <source>
        <strain evidence="8 9">LOR1-02</strain>
    </source>
</reference>
<evidence type="ECO:0000313" key="8">
    <source>
        <dbReference type="EMBL" id="MDO9709342.1"/>
    </source>
</evidence>
<feature type="transmembrane region" description="Helical" evidence="7">
    <location>
        <begin position="38"/>
        <end position="58"/>
    </location>
</feature>
<keyword evidence="9" id="KW-1185">Reference proteome</keyword>
<sequence length="253" mass="25310">MTEALPGLVFQAVLVLARIGGAAMLLPGIGAAEVPATIRLALALTLTALLLPVAAPGLPPLPGEVPEVLRLLATETAIGLWLGLLARLVELALAQAGQIMALMIGLASPLQADPAFGAQGTALSRLFGLVAVMLVLSTGLYALPLRALAESYALLPAGGALPVPSQAAVLAQAVADSLSLALRLAAPLLLAGILGQFALGLLSRLAPTMPAFVLLAPGQILAGLLLLALVLPALLDTWLAAARDGFGALPGLG</sequence>
<dbReference type="Pfam" id="PF01311">
    <property type="entry name" value="Bac_export_1"/>
    <property type="match status" value="1"/>
</dbReference>
<protein>
    <submittedName>
        <fullName evidence="8">Flagellar biosynthetic protein FliR</fullName>
    </submittedName>
</protein>
<keyword evidence="5 7" id="KW-1133">Transmembrane helix</keyword>
<dbReference type="PANTHER" id="PTHR30065:SF8">
    <property type="entry name" value="FLAGELLAR BIOSYNTHETIC PROTEIN FLIR"/>
    <property type="match status" value="1"/>
</dbReference>
<evidence type="ECO:0000256" key="4">
    <source>
        <dbReference type="ARBA" id="ARBA00022692"/>
    </source>
</evidence>
<evidence type="ECO:0000256" key="7">
    <source>
        <dbReference type="SAM" id="Phobius"/>
    </source>
</evidence>
<name>A0ABT9DZK1_9PROT</name>
<dbReference type="Proteomes" id="UP001243009">
    <property type="component" value="Unassembled WGS sequence"/>
</dbReference>
<evidence type="ECO:0000256" key="3">
    <source>
        <dbReference type="ARBA" id="ARBA00022475"/>
    </source>
</evidence>
<keyword evidence="6 7" id="KW-0472">Membrane</keyword>
<dbReference type="RefSeq" id="WP_305104207.1">
    <property type="nucleotide sequence ID" value="NZ_JAUTWS010000011.1"/>
</dbReference>
<accession>A0ABT9DZK1</accession>
<keyword evidence="8" id="KW-0969">Cilium</keyword>
<keyword evidence="8" id="KW-0966">Cell projection</keyword>
<comment type="similarity">
    <text evidence="2">Belongs to the FliR/MopE/SpaR family.</text>
</comment>
<dbReference type="InterPro" id="IPR002010">
    <property type="entry name" value="T3SS_IM_R"/>
</dbReference>
<keyword evidence="3" id="KW-1003">Cell membrane</keyword>
<evidence type="ECO:0000256" key="2">
    <source>
        <dbReference type="ARBA" id="ARBA00009772"/>
    </source>
</evidence>
<dbReference type="PRINTS" id="PR00953">
    <property type="entry name" value="TYPE3IMRPROT"/>
</dbReference>
<comment type="subcellular location">
    <subcellularLocation>
        <location evidence="1">Cell membrane</location>
        <topology evidence="1">Multi-pass membrane protein</topology>
    </subcellularLocation>
</comment>
<feature type="transmembrane region" description="Helical" evidence="7">
    <location>
        <begin position="6"/>
        <end position="26"/>
    </location>
</feature>
<feature type="transmembrane region" description="Helical" evidence="7">
    <location>
        <begin position="78"/>
        <end position="106"/>
    </location>
</feature>
<keyword evidence="4 7" id="KW-0812">Transmembrane</keyword>
<keyword evidence="8" id="KW-0282">Flagellum</keyword>